<evidence type="ECO:0000313" key="2">
    <source>
        <dbReference type="EMBL" id="KKU33012.1"/>
    </source>
</evidence>
<name>A0A0G1PJX5_9BACT</name>
<sequence length="193" mass="22038">MRFFSGYHQSSHRRWRFKPILGTGVAMLLLVVLFVVLVAWFRSSKSAPSEEIVDSITDVLTPTPVSVELIERAVDIQSREAILYWLGTGEEIGEARRGEKDGAYYLRVKTALPMIDRESQFYEVWLLQQIPYAYFSAGEMITNDLGEFVLEWDAPEKAVSYNGYTRVIITLEVYDENSDPASHVAEGIFDEEL</sequence>
<comment type="caution">
    <text evidence="2">The sequence shown here is derived from an EMBL/GenBank/DDBJ whole genome shotgun (WGS) entry which is preliminary data.</text>
</comment>
<accession>A0A0G1PJX5</accession>
<evidence type="ECO:0000313" key="3">
    <source>
        <dbReference type="Proteomes" id="UP000034705"/>
    </source>
</evidence>
<proteinExistence type="predicted"/>
<reference evidence="2 3" key="1">
    <citation type="journal article" date="2015" name="Nature">
        <title>rRNA introns, odd ribosomes, and small enigmatic genomes across a large radiation of phyla.</title>
        <authorList>
            <person name="Brown C.T."/>
            <person name="Hug L.A."/>
            <person name="Thomas B.C."/>
            <person name="Sharon I."/>
            <person name="Castelle C.J."/>
            <person name="Singh A."/>
            <person name="Wilkins M.J."/>
            <person name="Williams K.H."/>
            <person name="Banfield J.F."/>
        </authorList>
    </citation>
    <scope>NUCLEOTIDE SEQUENCE [LARGE SCALE GENOMIC DNA]</scope>
</reference>
<dbReference type="Proteomes" id="UP000034705">
    <property type="component" value="Unassembled WGS sequence"/>
</dbReference>
<keyword evidence="1" id="KW-0812">Transmembrane</keyword>
<keyword evidence="1" id="KW-1133">Transmembrane helix</keyword>
<evidence type="ECO:0000256" key="1">
    <source>
        <dbReference type="SAM" id="Phobius"/>
    </source>
</evidence>
<gene>
    <name evidence="2" type="ORF">UX45_C0012G0053</name>
</gene>
<feature type="transmembrane region" description="Helical" evidence="1">
    <location>
        <begin position="20"/>
        <end position="41"/>
    </location>
</feature>
<protein>
    <submittedName>
        <fullName evidence="2">Uncharacterized protein</fullName>
    </submittedName>
</protein>
<organism evidence="2 3">
    <name type="scientific">Candidatus Uhrbacteria bacterium GW2011_GWF2_46_218</name>
    <dbReference type="NCBI Taxonomy" id="1619001"/>
    <lineage>
        <taxon>Bacteria</taxon>
        <taxon>Candidatus Uhriibacteriota</taxon>
    </lineage>
</organism>
<dbReference type="EMBL" id="LCMG01000012">
    <property type="protein sequence ID" value="KKU33012.1"/>
    <property type="molecule type" value="Genomic_DNA"/>
</dbReference>
<dbReference type="AlphaFoldDB" id="A0A0G1PJX5"/>
<keyword evidence="1" id="KW-0472">Membrane</keyword>